<dbReference type="PANTHER" id="PTHR43827">
    <property type="entry name" value="2,5-DIKETO-D-GLUCONIC ACID REDUCTASE"/>
    <property type="match status" value="1"/>
</dbReference>
<reference evidence="8 9" key="1">
    <citation type="journal article" date="2018" name="Plant J.">
        <title>Genome sequences of Chlorella sorokiniana UTEX 1602 and Micractinium conductrix SAG 241.80: implications to maltose excretion by a green alga.</title>
        <authorList>
            <person name="Arriola M.B."/>
            <person name="Velmurugan N."/>
            <person name="Zhang Y."/>
            <person name="Plunkett M.H."/>
            <person name="Hondzo H."/>
            <person name="Barney B.M."/>
        </authorList>
    </citation>
    <scope>NUCLEOTIDE SEQUENCE [LARGE SCALE GENOMIC DNA]</scope>
    <source>
        <strain evidence="8 9">SAG 241.80</strain>
    </source>
</reference>
<evidence type="ECO:0000256" key="6">
    <source>
        <dbReference type="PIRSR" id="PIRSR000097-3"/>
    </source>
</evidence>
<feature type="active site" description="Proton donor" evidence="4">
    <location>
        <position position="51"/>
    </location>
</feature>
<dbReference type="FunFam" id="3.20.20.100:FF:000002">
    <property type="entry name" value="2,5-diketo-D-gluconic acid reductase A"/>
    <property type="match status" value="1"/>
</dbReference>
<evidence type="ECO:0000256" key="5">
    <source>
        <dbReference type="PIRSR" id="PIRSR000097-2"/>
    </source>
</evidence>
<dbReference type="STRING" id="554055.A0A2P6VL53"/>
<feature type="domain" description="NADP-dependent oxidoreductase" evidence="7">
    <location>
        <begin position="18"/>
        <end position="272"/>
    </location>
</feature>
<evidence type="ECO:0000256" key="2">
    <source>
        <dbReference type="ARBA" id="ARBA00022857"/>
    </source>
</evidence>
<organism evidence="8 9">
    <name type="scientific">Micractinium conductrix</name>
    <dbReference type="NCBI Taxonomy" id="554055"/>
    <lineage>
        <taxon>Eukaryota</taxon>
        <taxon>Viridiplantae</taxon>
        <taxon>Chlorophyta</taxon>
        <taxon>core chlorophytes</taxon>
        <taxon>Trebouxiophyceae</taxon>
        <taxon>Chlorellales</taxon>
        <taxon>Chlorellaceae</taxon>
        <taxon>Chlorella clade</taxon>
        <taxon>Micractinium</taxon>
    </lineage>
</organism>
<dbReference type="AlphaFoldDB" id="A0A2P6VL53"/>
<dbReference type="PROSITE" id="PS00062">
    <property type="entry name" value="ALDOKETO_REDUCTASE_2"/>
    <property type="match status" value="1"/>
</dbReference>
<dbReference type="PIRSF" id="PIRSF000097">
    <property type="entry name" value="AKR"/>
    <property type="match status" value="1"/>
</dbReference>
<dbReference type="PANTHER" id="PTHR43827:SF3">
    <property type="entry name" value="NADP-DEPENDENT OXIDOREDUCTASE DOMAIN-CONTAINING PROTEIN"/>
    <property type="match status" value="1"/>
</dbReference>
<evidence type="ECO:0000313" key="9">
    <source>
        <dbReference type="Proteomes" id="UP000239649"/>
    </source>
</evidence>
<dbReference type="SUPFAM" id="SSF51430">
    <property type="entry name" value="NAD(P)-linked oxidoreductase"/>
    <property type="match status" value="1"/>
</dbReference>
<comment type="caution">
    <text evidence="8">The sequence shown here is derived from an EMBL/GenBank/DDBJ whole genome shotgun (WGS) entry which is preliminary data.</text>
</comment>
<dbReference type="Pfam" id="PF00248">
    <property type="entry name" value="Aldo_ket_red"/>
    <property type="match status" value="1"/>
</dbReference>
<dbReference type="OrthoDB" id="416253at2759"/>
<evidence type="ECO:0000313" key="8">
    <source>
        <dbReference type="EMBL" id="PSC74818.1"/>
    </source>
</evidence>
<feature type="binding site" evidence="5">
    <location>
        <position position="108"/>
    </location>
    <ligand>
        <name>substrate</name>
    </ligand>
</feature>
<accession>A0A2P6VL53</accession>
<comment type="similarity">
    <text evidence="1">Belongs to the aldo/keto reductase family.</text>
</comment>
<keyword evidence="9" id="KW-1185">Reference proteome</keyword>
<dbReference type="InterPro" id="IPR036812">
    <property type="entry name" value="NAD(P)_OxRdtase_dom_sf"/>
</dbReference>
<evidence type="ECO:0000256" key="4">
    <source>
        <dbReference type="PIRSR" id="PIRSR000097-1"/>
    </source>
</evidence>
<dbReference type="PRINTS" id="PR00069">
    <property type="entry name" value="ALDKETRDTASE"/>
</dbReference>
<sequence>MPLPPTLPLPAGLALPSVGLGTFRLRGADASGAVAAALEAGYRHIDTASIYKNEGEVAAGIAASGVPRREVFVTSKVSPYQQGEAAATAACKASLAALGRPIDLMLVHWPGVARQDAAAPGNADARRQTWRVLERYHREGAFRAIGVSNYEVRHLAELLSYAEVAPAVNQVECHPRWQQRELRAFCSDHSIAVVAYCSLGSGALLQDPTVQAVAASTGVTPAQALLLWGLRRGCAVIPKSADPRRIADVSPARLAQLWDRLTDDHLAALDALEAEQGQCKYAWDPSGIA</sequence>
<name>A0A2P6VL53_9CHLO</name>
<evidence type="ECO:0000259" key="7">
    <source>
        <dbReference type="Pfam" id="PF00248"/>
    </source>
</evidence>
<gene>
    <name evidence="8" type="ORF">C2E20_1901</name>
</gene>
<keyword evidence="3" id="KW-0560">Oxidoreductase</keyword>
<dbReference type="InterPro" id="IPR023210">
    <property type="entry name" value="NADP_OxRdtase_dom"/>
</dbReference>
<evidence type="ECO:0000256" key="1">
    <source>
        <dbReference type="ARBA" id="ARBA00007905"/>
    </source>
</evidence>
<dbReference type="Proteomes" id="UP000239649">
    <property type="component" value="Unassembled WGS sequence"/>
</dbReference>
<feature type="site" description="Lowers pKa of active site Tyr" evidence="6">
    <location>
        <position position="76"/>
    </location>
</feature>
<dbReference type="EMBL" id="LHPF02000003">
    <property type="protein sequence ID" value="PSC74818.1"/>
    <property type="molecule type" value="Genomic_DNA"/>
</dbReference>
<evidence type="ECO:0000256" key="3">
    <source>
        <dbReference type="ARBA" id="ARBA00023002"/>
    </source>
</evidence>
<dbReference type="Gene3D" id="3.20.20.100">
    <property type="entry name" value="NADP-dependent oxidoreductase domain"/>
    <property type="match status" value="1"/>
</dbReference>
<dbReference type="GO" id="GO:0016616">
    <property type="term" value="F:oxidoreductase activity, acting on the CH-OH group of donors, NAD or NADP as acceptor"/>
    <property type="evidence" value="ECO:0007669"/>
    <property type="project" value="UniProtKB-ARBA"/>
</dbReference>
<dbReference type="InterPro" id="IPR018170">
    <property type="entry name" value="Aldo/ket_reductase_CS"/>
</dbReference>
<proteinExistence type="inferred from homology"/>
<dbReference type="InterPro" id="IPR020471">
    <property type="entry name" value="AKR"/>
</dbReference>
<keyword evidence="2" id="KW-0521">NADP</keyword>
<protein>
    <submittedName>
        <fullName evidence="8">Glyoxal reductase-like</fullName>
    </submittedName>
</protein>